<proteinExistence type="predicted"/>
<dbReference type="Proteomes" id="UP001497382">
    <property type="component" value="Unassembled WGS sequence"/>
</dbReference>
<dbReference type="AlphaFoldDB" id="A0AAV1Z3L8"/>
<sequence>MMNHHDSNDKWSDGEGSLMIVTDEELQNMTTSPSKSPVLEKKSELTQPRPQPEMDPQSNVVTIHFPVVPKQIVWSDGEATYTFECVGQRVDGGELRKTVEVPRVASSQGIKTSKHD</sequence>
<evidence type="ECO:0000313" key="2">
    <source>
        <dbReference type="EMBL" id="CAL1265919.1"/>
    </source>
</evidence>
<protein>
    <submittedName>
        <fullName evidence="2">Uncharacterized protein</fullName>
    </submittedName>
</protein>
<reference evidence="2 3" key="1">
    <citation type="submission" date="2024-04" db="EMBL/GenBank/DDBJ databases">
        <authorList>
            <person name="Rising A."/>
            <person name="Reimegard J."/>
            <person name="Sonavane S."/>
            <person name="Akerstrom W."/>
            <person name="Nylinder S."/>
            <person name="Hedman E."/>
            <person name="Kallberg Y."/>
        </authorList>
    </citation>
    <scope>NUCLEOTIDE SEQUENCE [LARGE SCALE GENOMIC DNA]</scope>
</reference>
<name>A0AAV1Z3L8_9ARAC</name>
<organism evidence="2 3">
    <name type="scientific">Larinioides sclopetarius</name>
    <dbReference type="NCBI Taxonomy" id="280406"/>
    <lineage>
        <taxon>Eukaryota</taxon>
        <taxon>Metazoa</taxon>
        <taxon>Ecdysozoa</taxon>
        <taxon>Arthropoda</taxon>
        <taxon>Chelicerata</taxon>
        <taxon>Arachnida</taxon>
        <taxon>Araneae</taxon>
        <taxon>Araneomorphae</taxon>
        <taxon>Entelegynae</taxon>
        <taxon>Araneoidea</taxon>
        <taxon>Araneidae</taxon>
        <taxon>Larinioides</taxon>
    </lineage>
</organism>
<accession>A0AAV1Z3L8</accession>
<feature type="compositionally biased region" description="Basic and acidic residues" evidence="1">
    <location>
        <begin position="1"/>
        <end position="13"/>
    </location>
</feature>
<evidence type="ECO:0000256" key="1">
    <source>
        <dbReference type="SAM" id="MobiDB-lite"/>
    </source>
</evidence>
<evidence type="ECO:0000313" key="3">
    <source>
        <dbReference type="Proteomes" id="UP001497382"/>
    </source>
</evidence>
<keyword evidence="3" id="KW-1185">Reference proteome</keyword>
<comment type="caution">
    <text evidence="2">The sequence shown here is derived from an EMBL/GenBank/DDBJ whole genome shotgun (WGS) entry which is preliminary data.</text>
</comment>
<dbReference type="EMBL" id="CAXIEN010000020">
    <property type="protein sequence ID" value="CAL1265919.1"/>
    <property type="molecule type" value="Genomic_DNA"/>
</dbReference>
<gene>
    <name evidence="2" type="ORF">LARSCL_LOCUS2813</name>
</gene>
<feature type="region of interest" description="Disordered" evidence="1">
    <location>
        <begin position="1"/>
        <end position="58"/>
    </location>
</feature>